<sequence length="114" mass="11898">MSRATRTDGSRKGSAEIRSGRPACPTSPCAARTAAAAVAAPGSFGEVCKGRRIQAREASGGGHHHDQAVEHGAPRRTWWATPGVRRSTPDQASAVRHSGWPQPCAFLAIFSPAA</sequence>
<dbReference type="Pfam" id="PF06236">
    <property type="entry name" value="MelC1"/>
    <property type="match status" value="1"/>
</dbReference>
<evidence type="ECO:0000256" key="1">
    <source>
        <dbReference type="SAM" id="MobiDB-lite"/>
    </source>
</evidence>
<accession>A0ABW7VB99</accession>
<dbReference type="Proteomes" id="UP001611397">
    <property type="component" value="Unassembled WGS sequence"/>
</dbReference>
<feature type="region of interest" description="Disordered" evidence="1">
    <location>
        <begin position="1"/>
        <end position="28"/>
    </location>
</feature>
<keyword evidence="3" id="KW-1185">Reference proteome</keyword>
<dbReference type="EMBL" id="JBIRWM010000005">
    <property type="protein sequence ID" value="MFI2156782.1"/>
    <property type="molecule type" value="Genomic_DNA"/>
</dbReference>
<reference evidence="2 3" key="1">
    <citation type="submission" date="2024-10" db="EMBL/GenBank/DDBJ databases">
        <title>The Natural Products Discovery Center: Release of the First 8490 Sequenced Strains for Exploring Actinobacteria Biosynthetic Diversity.</title>
        <authorList>
            <person name="Kalkreuter E."/>
            <person name="Kautsar S.A."/>
            <person name="Yang D."/>
            <person name="Bader C.D."/>
            <person name="Teijaro C.N."/>
            <person name="Fluegel L."/>
            <person name="Davis C.M."/>
            <person name="Simpson J.R."/>
            <person name="Lauterbach L."/>
            <person name="Steele A.D."/>
            <person name="Gui C."/>
            <person name="Meng S."/>
            <person name="Li G."/>
            <person name="Viehrig K."/>
            <person name="Ye F."/>
            <person name="Su P."/>
            <person name="Kiefer A.F."/>
            <person name="Nichols A."/>
            <person name="Cepeda A.J."/>
            <person name="Yan W."/>
            <person name="Fan B."/>
            <person name="Jiang Y."/>
            <person name="Adhikari A."/>
            <person name="Zheng C.-J."/>
            <person name="Schuster L."/>
            <person name="Cowan T.M."/>
            <person name="Smanski M.J."/>
            <person name="Chevrette M.G."/>
            <person name="De Carvalho L.P.S."/>
            <person name="Shen B."/>
        </authorList>
    </citation>
    <scope>NUCLEOTIDE SEQUENCE [LARGE SCALE GENOMIC DNA]</scope>
    <source>
        <strain evidence="2 3">NPDC020295</strain>
    </source>
</reference>
<name>A0ABW7VB99_STROI</name>
<gene>
    <name evidence="2" type="ORF">ACH49L_13970</name>
</gene>
<feature type="region of interest" description="Disordered" evidence="1">
    <location>
        <begin position="56"/>
        <end position="85"/>
    </location>
</feature>
<dbReference type="RefSeq" id="WP_107120864.1">
    <property type="nucleotide sequence ID" value="NZ_JBIRUT010000009.1"/>
</dbReference>
<feature type="compositionally biased region" description="Basic and acidic residues" evidence="1">
    <location>
        <begin position="63"/>
        <end position="73"/>
    </location>
</feature>
<evidence type="ECO:0000313" key="3">
    <source>
        <dbReference type="Proteomes" id="UP001611397"/>
    </source>
</evidence>
<proteinExistence type="predicted"/>
<dbReference type="InterPro" id="IPR010928">
    <property type="entry name" value="MelC1"/>
</dbReference>
<feature type="compositionally biased region" description="Basic and acidic residues" evidence="1">
    <location>
        <begin position="1"/>
        <end position="19"/>
    </location>
</feature>
<comment type="caution">
    <text evidence="2">The sequence shown here is derived from an EMBL/GenBank/DDBJ whole genome shotgun (WGS) entry which is preliminary data.</text>
</comment>
<organism evidence="2 3">
    <name type="scientific">Streptomyces olivaceoviridis</name>
    <name type="common">Streptomyces corchorusii</name>
    <dbReference type="NCBI Taxonomy" id="1921"/>
    <lineage>
        <taxon>Bacteria</taxon>
        <taxon>Bacillati</taxon>
        <taxon>Actinomycetota</taxon>
        <taxon>Actinomycetes</taxon>
        <taxon>Kitasatosporales</taxon>
        <taxon>Streptomycetaceae</taxon>
        <taxon>Streptomyces</taxon>
    </lineage>
</organism>
<evidence type="ECO:0000313" key="2">
    <source>
        <dbReference type="EMBL" id="MFI2156782.1"/>
    </source>
</evidence>
<protein>
    <submittedName>
        <fullName evidence="2">Tyrosinase family oxidase copper chaperone</fullName>
    </submittedName>
</protein>